<dbReference type="Gene3D" id="3.20.20.70">
    <property type="entry name" value="Aldolase class I"/>
    <property type="match status" value="1"/>
</dbReference>
<dbReference type="InterPro" id="IPR001585">
    <property type="entry name" value="TAL/FSA"/>
</dbReference>
<protein>
    <submittedName>
        <fullName evidence="2">Transaldolase</fullName>
    </submittedName>
</protein>
<dbReference type="Pfam" id="PF00923">
    <property type="entry name" value="TAL_FSA"/>
    <property type="match status" value="1"/>
</dbReference>
<evidence type="ECO:0000256" key="1">
    <source>
        <dbReference type="ARBA" id="ARBA00023270"/>
    </source>
</evidence>
<dbReference type="AlphaFoldDB" id="A0AAE3AB19"/>
<evidence type="ECO:0000313" key="2">
    <source>
        <dbReference type="EMBL" id="MCC2126698.1"/>
    </source>
</evidence>
<dbReference type="GO" id="GO:0005975">
    <property type="term" value="P:carbohydrate metabolic process"/>
    <property type="evidence" value="ECO:0007669"/>
    <property type="project" value="InterPro"/>
</dbReference>
<dbReference type="SUPFAM" id="SSF51569">
    <property type="entry name" value="Aldolase"/>
    <property type="match status" value="1"/>
</dbReference>
<keyword evidence="3" id="KW-1185">Reference proteome</keyword>
<dbReference type="EMBL" id="JAJEPS010000010">
    <property type="protein sequence ID" value="MCC2126698.1"/>
    <property type="molecule type" value="Genomic_DNA"/>
</dbReference>
<name>A0AAE3AB19_9FIRM</name>
<sequence>MEYLGKLHETVVKFPQTDIWMDSCGAEELDFGMQRGISGATSNPVIIGGVIKKELPECEKRICRLIETMPNASEDDIAWALMYEISGERSAKLLPVFEKHAGKKGRLSLQTNAKNYRNSERMLEQAKVIHALAPNMQVKIPATAAGIRAMEEATYAGISINATVSYTVPQYVAVAEAVERGLKRRKEEGLDTDKMSPVCTLMLGRLDDWVKADSSSKGMVLNADAANWGGVAVCKEAYRLYKERHYTTRILTAAVRNSYHWSEFIGGDICQTINYSWYKKLNNSDVSVEERMSIPVKEEYLTELMKSEEFRKSFKEDGMTVQEFDKYGAVRDTLSGFIAGYDELCALIRKYMI</sequence>
<gene>
    <name evidence="2" type="ORF">LKD36_10955</name>
</gene>
<dbReference type="InterPro" id="IPR013785">
    <property type="entry name" value="Aldolase_TIM"/>
</dbReference>
<proteinExistence type="predicted"/>
<dbReference type="Proteomes" id="UP001198220">
    <property type="component" value="Unassembled WGS sequence"/>
</dbReference>
<evidence type="ECO:0000313" key="3">
    <source>
        <dbReference type="Proteomes" id="UP001198220"/>
    </source>
</evidence>
<accession>A0AAE3AB19</accession>
<dbReference type="PANTHER" id="PTHR10683">
    <property type="entry name" value="TRANSALDOLASE"/>
    <property type="match status" value="1"/>
</dbReference>
<dbReference type="RefSeq" id="WP_308459618.1">
    <property type="nucleotide sequence ID" value="NZ_JAJEPS010000010.1"/>
</dbReference>
<organism evidence="2 3">
    <name type="scientific">Hominiventricola filiformis</name>
    <dbReference type="NCBI Taxonomy" id="2885352"/>
    <lineage>
        <taxon>Bacteria</taxon>
        <taxon>Bacillati</taxon>
        <taxon>Bacillota</taxon>
        <taxon>Clostridia</taxon>
        <taxon>Lachnospirales</taxon>
        <taxon>Lachnospiraceae</taxon>
        <taxon>Hominiventricola</taxon>
    </lineage>
</organism>
<keyword evidence="1" id="KW-0704">Schiff base</keyword>
<comment type="caution">
    <text evidence="2">The sequence shown here is derived from an EMBL/GenBank/DDBJ whole genome shotgun (WGS) entry which is preliminary data.</text>
</comment>
<reference evidence="2 3" key="1">
    <citation type="submission" date="2021-10" db="EMBL/GenBank/DDBJ databases">
        <title>Anaerobic single-cell dispensing facilitates the cultivation of human gut bacteria.</title>
        <authorList>
            <person name="Afrizal A."/>
        </authorList>
    </citation>
    <scope>NUCLEOTIDE SEQUENCE [LARGE SCALE GENOMIC DNA]</scope>
    <source>
        <strain evidence="2 3">CLA-AA-H276</strain>
    </source>
</reference>